<geneLocation type="plasmid" evidence="4">
    <name>unnamed</name>
</geneLocation>
<dbReference type="Proteomes" id="UP000241074">
    <property type="component" value="Plasmid unnamed"/>
</dbReference>
<dbReference type="InterPro" id="IPR027417">
    <property type="entry name" value="P-loop_NTPase"/>
</dbReference>
<dbReference type="CDD" id="cd01127">
    <property type="entry name" value="TrwB_TraG_TraD_VirD4"/>
    <property type="match status" value="2"/>
</dbReference>
<reference evidence="4 5" key="1">
    <citation type="submission" date="2018-03" db="EMBL/GenBank/DDBJ databases">
        <title>Ahniella affigens gen. nov., sp. nov., a gammaproteobacterium isolated from sandy soil near a stream.</title>
        <authorList>
            <person name="Ko Y."/>
            <person name="Kim J.-H."/>
        </authorList>
    </citation>
    <scope>NUCLEOTIDE SEQUENCE [LARGE SCALE GENOMIC DNA]</scope>
    <source>
        <strain evidence="4 5">D13</strain>
        <plasmid evidence="5">Plasmid unnamed</plasmid>
    </source>
</reference>
<dbReference type="Pfam" id="PF10412">
    <property type="entry name" value="TrwB_AAD_bind"/>
    <property type="match status" value="1"/>
</dbReference>
<dbReference type="Pfam" id="PF12696">
    <property type="entry name" value="TraG-D_C"/>
    <property type="match status" value="1"/>
</dbReference>
<evidence type="ECO:0000259" key="3">
    <source>
        <dbReference type="Pfam" id="PF12696"/>
    </source>
</evidence>
<evidence type="ECO:0000256" key="1">
    <source>
        <dbReference type="SAM" id="Phobius"/>
    </source>
</evidence>
<dbReference type="SUPFAM" id="SSF52540">
    <property type="entry name" value="P-loop containing nucleoside triphosphate hydrolases"/>
    <property type="match status" value="1"/>
</dbReference>
<dbReference type="RefSeq" id="WP_106894181.1">
    <property type="nucleotide sequence ID" value="NZ_CP027861.1"/>
</dbReference>
<keyword evidence="1" id="KW-0812">Transmembrane</keyword>
<dbReference type="InterPro" id="IPR051162">
    <property type="entry name" value="T4SS_component"/>
</dbReference>
<dbReference type="EMBL" id="CP027861">
    <property type="protein sequence ID" value="AVQ00263.1"/>
    <property type="molecule type" value="Genomic_DNA"/>
</dbReference>
<dbReference type="Gene3D" id="3.40.50.300">
    <property type="entry name" value="P-loop containing nucleotide triphosphate hydrolases"/>
    <property type="match status" value="2"/>
</dbReference>
<feature type="domain" description="Type IV secretion system coupling protein TraD DNA-binding" evidence="2">
    <location>
        <begin position="150"/>
        <end position="195"/>
    </location>
</feature>
<feature type="transmembrane region" description="Helical" evidence="1">
    <location>
        <begin position="21"/>
        <end position="40"/>
    </location>
</feature>
<sequence length="620" mass="66929">MSVSTSTDYEYQDPFRPIYEVYSIVGWLSGAVGLALAGAWHGAPGSYYAAVGAAAVWGLRDVPEAMRLMAQRKRLAGRSLTFGSLSDIKAKMAQRPDAIWLGVGFRWGQAEAQLASEIKRRSPQRMIADDPRKGQPWLHGIGAVEEDVYLPIDHARGHTLIVGTTGSGKTRLLENLIAQAILRNEACIIIDPKGDKELLATARAVCAAQGRPDRFAMVHKAFAQQSIRLDPMKNFASSAQLATRVATLVARDKSLDAFSGFCQKTLKVIADGLLMMGKKPSLRAFLQYVEGGVDGLLIRTLAYHFSLVAPPQWQSTTTDARRSIAAKPGVTPDQATAKAYVAYYRESQDTVQGMKSAVIDGLIGQFEHDRTHAAKLLVSLIPILHMLTTGDLGELLSPIESDPTDQRDILDFRRIIENRRVLYIGLDSLSDPMVGTAMGSLLLADLASLAGDIYNYEGASVPIACFIDEAAECISDPTIALLNKGRGAGFSLTILTQTFADFAAAVGSEPKARMILGNANNLICQRIKDGDTQRYVAENVPETVIRSVARSQGASNNSISPIAFTGSVSESLKEETCPLIDPATLGCLPDLEFFANISGGHVYKVATPILRMEPNCGTQA</sequence>
<protein>
    <submittedName>
        <fullName evidence="4">Conjugal transfer protein</fullName>
    </submittedName>
</protein>
<dbReference type="KEGG" id="xba:C7S18_23490"/>
<dbReference type="NCBIfam" id="TIGR03743">
    <property type="entry name" value="SXT_TraD"/>
    <property type="match status" value="1"/>
</dbReference>
<organism evidence="4 5">
    <name type="scientific">Ahniella affigens</name>
    <dbReference type="NCBI Taxonomy" id="2021234"/>
    <lineage>
        <taxon>Bacteria</taxon>
        <taxon>Pseudomonadati</taxon>
        <taxon>Pseudomonadota</taxon>
        <taxon>Gammaproteobacteria</taxon>
        <taxon>Lysobacterales</taxon>
        <taxon>Rhodanobacteraceae</taxon>
        <taxon>Ahniella</taxon>
    </lineage>
</organism>
<name>A0A2P1PZI9_9GAMM</name>
<dbReference type="PANTHER" id="PTHR30121:SF6">
    <property type="entry name" value="SLR6007 PROTEIN"/>
    <property type="match status" value="1"/>
</dbReference>
<proteinExistence type="predicted"/>
<dbReference type="OrthoDB" id="7817736at2"/>
<keyword evidence="4" id="KW-0614">Plasmid</keyword>
<dbReference type="AlphaFoldDB" id="A0A2P1PZI9"/>
<evidence type="ECO:0000259" key="2">
    <source>
        <dbReference type="Pfam" id="PF10412"/>
    </source>
</evidence>
<dbReference type="InterPro" id="IPR032689">
    <property type="entry name" value="TraG-D_C"/>
</dbReference>
<evidence type="ECO:0000313" key="4">
    <source>
        <dbReference type="EMBL" id="AVQ00263.1"/>
    </source>
</evidence>
<keyword evidence="1" id="KW-1133">Transmembrane helix</keyword>
<evidence type="ECO:0000313" key="5">
    <source>
        <dbReference type="Proteomes" id="UP000241074"/>
    </source>
</evidence>
<accession>A0A2P1PZI9</accession>
<dbReference type="InterPro" id="IPR022458">
    <property type="entry name" value="Conjugative_coupling_TraG/TraD"/>
</dbReference>
<dbReference type="PANTHER" id="PTHR30121">
    <property type="entry name" value="UNCHARACTERIZED PROTEIN YJGR-RELATED"/>
    <property type="match status" value="1"/>
</dbReference>
<gene>
    <name evidence="4" type="ORF">C7S18_23490</name>
</gene>
<dbReference type="InterPro" id="IPR019476">
    <property type="entry name" value="T4SS_TraD_DNA-bd"/>
</dbReference>
<feature type="domain" description="TraD/TraG TraM recognition site" evidence="3">
    <location>
        <begin position="462"/>
        <end position="589"/>
    </location>
</feature>
<reference evidence="4 5" key="2">
    <citation type="submission" date="2018-03" db="EMBL/GenBank/DDBJ databases">
        <authorList>
            <person name="Keele B.F."/>
        </authorList>
    </citation>
    <scope>NUCLEOTIDE SEQUENCE [LARGE SCALE GENOMIC DNA]</scope>
    <source>
        <strain evidence="4 5">D13</strain>
        <plasmid evidence="5">Plasmid unnamed</plasmid>
    </source>
</reference>
<keyword evidence="1" id="KW-0472">Membrane</keyword>
<keyword evidence="5" id="KW-1185">Reference proteome</keyword>